<name>A0A4Y2BDH6_ARAVE</name>
<evidence type="ECO:0000313" key="2">
    <source>
        <dbReference type="Proteomes" id="UP000499080"/>
    </source>
</evidence>
<gene>
    <name evidence="1" type="ORF">AVEN_130410_1</name>
</gene>
<evidence type="ECO:0000313" key="1">
    <source>
        <dbReference type="EMBL" id="GBL90321.1"/>
    </source>
</evidence>
<proteinExistence type="predicted"/>
<dbReference type="EMBL" id="BGPR01000070">
    <property type="protein sequence ID" value="GBL90321.1"/>
    <property type="molecule type" value="Genomic_DNA"/>
</dbReference>
<reference evidence="1 2" key="1">
    <citation type="journal article" date="2019" name="Sci. Rep.">
        <title>Orb-weaving spider Araneus ventricosus genome elucidates the spidroin gene catalogue.</title>
        <authorList>
            <person name="Kono N."/>
            <person name="Nakamura H."/>
            <person name="Ohtoshi R."/>
            <person name="Moran D.A.P."/>
            <person name="Shinohara A."/>
            <person name="Yoshida Y."/>
            <person name="Fujiwara M."/>
            <person name="Mori M."/>
            <person name="Tomita M."/>
            <person name="Arakawa K."/>
        </authorList>
    </citation>
    <scope>NUCLEOTIDE SEQUENCE [LARGE SCALE GENOMIC DNA]</scope>
</reference>
<organism evidence="1 2">
    <name type="scientific">Araneus ventricosus</name>
    <name type="common">Orbweaver spider</name>
    <name type="synonym">Epeira ventricosa</name>
    <dbReference type="NCBI Taxonomy" id="182803"/>
    <lineage>
        <taxon>Eukaryota</taxon>
        <taxon>Metazoa</taxon>
        <taxon>Ecdysozoa</taxon>
        <taxon>Arthropoda</taxon>
        <taxon>Chelicerata</taxon>
        <taxon>Arachnida</taxon>
        <taxon>Araneae</taxon>
        <taxon>Araneomorphae</taxon>
        <taxon>Entelegynae</taxon>
        <taxon>Araneoidea</taxon>
        <taxon>Araneidae</taxon>
        <taxon>Araneus</taxon>
    </lineage>
</organism>
<dbReference type="AlphaFoldDB" id="A0A4Y2BDH6"/>
<sequence>MCAKETLNVIKAEVKRIKEQVISSLLTKININDMKVSVKPTLIFCMIDAEICNAVARCESTQNCYLCDAKQNLRARPKTKREKISNEVRELLEIRALAPIDQNAILSESSDIEESESDLEESD</sequence>
<comment type="caution">
    <text evidence="1">The sequence shown here is derived from an EMBL/GenBank/DDBJ whole genome shotgun (WGS) entry which is preliminary data.</text>
</comment>
<keyword evidence="2" id="KW-1185">Reference proteome</keyword>
<protein>
    <submittedName>
        <fullName evidence="1">Uncharacterized protein</fullName>
    </submittedName>
</protein>
<accession>A0A4Y2BDH6</accession>
<dbReference type="Proteomes" id="UP000499080">
    <property type="component" value="Unassembled WGS sequence"/>
</dbReference>